<dbReference type="InterPro" id="IPR027417">
    <property type="entry name" value="P-loop_NTPase"/>
</dbReference>
<keyword evidence="5 9" id="KW-0342">GTP-binding</keyword>
<sequence length="483" mass="51880">MFDSLSDRLEAVFKKLKGQGSLNEKNIRDAMREVRMALLEADVHLDVVKSFVARVREKSLGQEVMGSLTPGQQVVHLVHKELIHVMGGINERLNLAAQPPVVVLMVGLQGSGKTTTTAKLAKRLLEKERRKPLLASLDVYRPAAMDQLATVGNAVGAKVMPTSPGEDPREIAKRALQTARTGGYDVLLLDTAGRLHVDTELMNELVDVSALVKPTETLLVVDSMTGQDAVNVARNFDEKLSLTGVILTKTDGDARGGAALSVRHVTGKPIKFLGTGETMEGLEPFHPDRVASRILGMGDILSLVENVMEKVDLKETSKLQEKLLSSTFSLEDFLAQMRQIKKMGPLEEIMGMIPGVKQAMKGRDMAVNEKHLRRVEAIILSMTPTERRKHQIINASRKKRIAMGSGTTVQEVNQLLKQFIQTQTLMKRFGKLGGKGFLRGFPGLGGGGGIPGLGGGGGIPGLGGGGGFPGAGLFGGNKPPGMP</sequence>
<evidence type="ECO:0000256" key="1">
    <source>
        <dbReference type="ARBA" id="ARBA00005450"/>
    </source>
</evidence>
<dbReference type="EMBL" id="BAAFGK010000004">
    <property type="protein sequence ID" value="GAB0057720.1"/>
    <property type="molecule type" value="Genomic_DNA"/>
</dbReference>
<comment type="caution">
    <text evidence="11">The sequence shown here is derived from an EMBL/GenBank/DDBJ whole genome shotgun (WGS) entry which is preliminary data.</text>
</comment>
<dbReference type="InterPro" id="IPR036891">
    <property type="entry name" value="Signal_recog_part_SRP54_M_sf"/>
</dbReference>
<dbReference type="PROSITE" id="PS00300">
    <property type="entry name" value="SRP54"/>
    <property type="match status" value="1"/>
</dbReference>
<dbReference type="NCBIfam" id="TIGR00959">
    <property type="entry name" value="ffh"/>
    <property type="match status" value="1"/>
</dbReference>
<name>A0ABQ0CA03_9PROT</name>
<dbReference type="InterPro" id="IPR004125">
    <property type="entry name" value="Signal_recog_particle_SRP54_M"/>
</dbReference>
<evidence type="ECO:0000256" key="3">
    <source>
        <dbReference type="ARBA" id="ARBA00022801"/>
    </source>
</evidence>
<comment type="catalytic activity">
    <reaction evidence="8 9">
        <text>GTP + H2O = GDP + phosphate + H(+)</text>
        <dbReference type="Rhea" id="RHEA:19669"/>
        <dbReference type="ChEBI" id="CHEBI:15377"/>
        <dbReference type="ChEBI" id="CHEBI:15378"/>
        <dbReference type="ChEBI" id="CHEBI:37565"/>
        <dbReference type="ChEBI" id="CHEBI:43474"/>
        <dbReference type="ChEBI" id="CHEBI:58189"/>
        <dbReference type="EC" id="3.6.5.4"/>
    </reaction>
</comment>
<dbReference type="Gene3D" id="3.40.50.300">
    <property type="entry name" value="P-loop containing nucleotide triphosphate hydrolases"/>
    <property type="match status" value="1"/>
</dbReference>
<feature type="binding site" evidence="9">
    <location>
        <begin position="248"/>
        <end position="251"/>
    </location>
    <ligand>
        <name>GTP</name>
        <dbReference type="ChEBI" id="CHEBI:37565"/>
    </ligand>
</feature>
<dbReference type="SUPFAM" id="SSF52540">
    <property type="entry name" value="P-loop containing nucleoside triphosphate hydrolases"/>
    <property type="match status" value="1"/>
</dbReference>
<reference evidence="11 12" key="1">
    <citation type="submission" date="2024-09" db="EMBL/GenBank/DDBJ databases">
        <title>Draft genome sequence of Candidatus Magnetaquicoccaceae bacterium FCR-1.</title>
        <authorList>
            <person name="Shimoshige H."/>
            <person name="Shimamura S."/>
            <person name="Taoka A."/>
            <person name="Kobayashi H."/>
            <person name="Maekawa T."/>
        </authorList>
    </citation>
    <scope>NUCLEOTIDE SEQUENCE [LARGE SCALE GENOMIC DNA]</scope>
    <source>
        <strain evidence="11 12">FCR-1</strain>
    </source>
</reference>
<dbReference type="InterPro" id="IPR022941">
    <property type="entry name" value="SRP54"/>
</dbReference>
<dbReference type="HAMAP" id="MF_00306">
    <property type="entry name" value="SRP54"/>
    <property type="match status" value="1"/>
</dbReference>
<dbReference type="InterPro" id="IPR042101">
    <property type="entry name" value="SRP54_N_sf"/>
</dbReference>
<evidence type="ECO:0000256" key="6">
    <source>
        <dbReference type="ARBA" id="ARBA00023135"/>
    </source>
</evidence>
<dbReference type="SUPFAM" id="SSF47446">
    <property type="entry name" value="Signal peptide-binding domain"/>
    <property type="match status" value="1"/>
</dbReference>
<dbReference type="PANTHER" id="PTHR11564">
    <property type="entry name" value="SIGNAL RECOGNITION PARTICLE 54K PROTEIN SRP54"/>
    <property type="match status" value="1"/>
</dbReference>
<feature type="domain" description="SRP54-type proteins GTP-binding" evidence="10">
    <location>
        <begin position="269"/>
        <end position="282"/>
    </location>
</feature>
<dbReference type="Pfam" id="PF02881">
    <property type="entry name" value="SRP54_N"/>
    <property type="match status" value="1"/>
</dbReference>
<keyword evidence="9" id="KW-0963">Cytoplasm</keyword>
<keyword evidence="7 9" id="KW-0687">Ribonucleoprotein</keyword>
<evidence type="ECO:0000256" key="5">
    <source>
        <dbReference type="ARBA" id="ARBA00023134"/>
    </source>
</evidence>
<accession>A0ABQ0CA03</accession>
<feature type="binding site" evidence="9">
    <location>
        <begin position="107"/>
        <end position="114"/>
    </location>
    <ligand>
        <name>GTP</name>
        <dbReference type="ChEBI" id="CHEBI:37565"/>
    </ligand>
</feature>
<keyword evidence="3 9" id="KW-0378">Hydrolase</keyword>
<evidence type="ECO:0000256" key="4">
    <source>
        <dbReference type="ARBA" id="ARBA00022884"/>
    </source>
</evidence>
<organism evidence="11 12">
    <name type="scientific">Candidatus Magnetaquiglobus chichijimensis</name>
    <dbReference type="NCBI Taxonomy" id="3141448"/>
    <lineage>
        <taxon>Bacteria</taxon>
        <taxon>Pseudomonadati</taxon>
        <taxon>Pseudomonadota</taxon>
        <taxon>Magnetococcia</taxon>
        <taxon>Magnetococcales</taxon>
        <taxon>Candidatus Magnetaquicoccaceae</taxon>
        <taxon>Candidatus Magnetaquiglobus</taxon>
    </lineage>
</organism>
<keyword evidence="2 9" id="KW-0547">Nucleotide-binding</keyword>
<comment type="domain">
    <text evidence="9">Composed of three domains: the N-terminal N domain, which is responsible for interactions with the ribosome, the central G domain, which binds GTP, and the C-terminal M domain, which binds the RNA and the signal sequence of the RNC.</text>
</comment>
<evidence type="ECO:0000256" key="8">
    <source>
        <dbReference type="ARBA" id="ARBA00048027"/>
    </source>
</evidence>
<keyword evidence="6 9" id="KW-0733">Signal recognition particle</keyword>
<dbReference type="CDD" id="cd18539">
    <property type="entry name" value="SRP_G"/>
    <property type="match status" value="1"/>
</dbReference>
<feature type="binding site" evidence="9">
    <location>
        <begin position="190"/>
        <end position="194"/>
    </location>
    <ligand>
        <name>GTP</name>
        <dbReference type="ChEBI" id="CHEBI:37565"/>
    </ligand>
</feature>
<dbReference type="InterPro" id="IPR013822">
    <property type="entry name" value="Signal_recog_particl_SRP54_hlx"/>
</dbReference>
<comment type="subunit">
    <text evidence="9">Part of the signal recognition particle protein translocation system, which is composed of SRP and FtsY. SRP is a ribonucleoprotein composed of Ffh and a 4.5S RNA molecule.</text>
</comment>
<protein>
    <recommendedName>
        <fullName evidence="9">Signal recognition particle protein</fullName>
        <ecNumber evidence="9">3.6.5.4</ecNumber>
    </recommendedName>
    <alternativeName>
        <fullName evidence="9">Fifty-four homolog</fullName>
    </alternativeName>
</protein>
<dbReference type="InterPro" id="IPR003593">
    <property type="entry name" value="AAA+_ATPase"/>
</dbReference>
<dbReference type="Gene3D" id="1.10.260.30">
    <property type="entry name" value="Signal recognition particle, SRP54 subunit, M-domain"/>
    <property type="match status" value="1"/>
</dbReference>
<dbReference type="InterPro" id="IPR004780">
    <property type="entry name" value="SRP"/>
</dbReference>
<evidence type="ECO:0000259" key="10">
    <source>
        <dbReference type="PROSITE" id="PS00300"/>
    </source>
</evidence>
<dbReference type="SMART" id="SM00962">
    <property type="entry name" value="SRP54"/>
    <property type="match status" value="1"/>
</dbReference>
<dbReference type="InterPro" id="IPR000897">
    <property type="entry name" value="SRP54_GTPase_dom"/>
</dbReference>
<proteinExistence type="inferred from homology"/>
<dbReference type="SMART" id="SM00963">
    <property type="entry name" value="SRP54_N"/>
    <property type="match status" value="1"/>
</dbReference>
<comment type="function">
    <text evidence="9">Involved in targeting and insertion of nascent membrane proteins into the cytoplasmic membrane. Binds to the hydrophobic signal sequence of the ribosome-nascent chain (RNC) as it emerges from the ribosomes. The SRP-RNC complex is then targeted to the cytoplasmic membrane where it interacts with the SRP receptor FtsY. Interaction with FtsY leads to the transfer of the RNC complex to the Sec translocase for insertion into the membrane, the hydrolysis of GTP by both Ffh and FtsY, and the dissociation of the SRP-FtsY complex into the individual components.</text>
</comment>
<dbReference type="SMART" id="SM00382">
    <property type="entry name" value="AAA"/>
    <property type="match status" value="1"/>
</dbReference>
<dbReference type="RefSeq" id="WP_420905413.1">
    <property type="nucleotide sequence ID" value="NZ_BAAFGK010000004.1"/>
</dbReference>
<dbReference type="Gene3D" id="1.20.120.140">
    <property type="entry name" value="Signal recognition particle SRP54, nucleotide-binding domain"/>
    <property type="match status" value="1"/>
</dbReference>
<dbReference type="Pfam" id="PF00448">
    <property type="entry name" value="SRP54"/>
    <property type="match status" value="1"/>
</dbReference>
<evidence type="ECO:0000313" key="11">
    <source>
        <dbReference type="EMBL" id="GAB0057720.1"/>
    </source>
</evidence>
<evidence type="ECO:0000256" key="7">
    <source>
        <dbReference type="ARBA" id="ARBA00023274"/>
    </source>
</evidence>
<dbReference type="Proteomes" id="UP001628193">
    <property type="component" value="Unassembled WGS sequence"/>
</dbReference>
<dbReference type="Pfam" id="PF02978">
    <property type="entry name" value="SRP_SPB"/>
    <property type="match status" value="1"/>
</dbReference>
<keyword evidence="12" id="KW-1185">Reference proteome</keyword>
<evidence type="ECO:0000256" key="2">
    <source>
        <dbReference type="ARBA" id="ARBA00022741"/>
    </source>
</evidence>
<comment type="subcellular location">
    <subcellularLocation>
        <location evidence="9">Cytoplasm</location>
    </subcellularLocation>
    <text evidence="9">The SRP-RNC complex is targeted to the cytoplasmic membrane.</text>
</comment>
<dbReference type="PANTHER" id="PTHR11564:SF5">
    <property type="entry name" value="SIGNAL RECOGNITION PARTICLE SUBUNIT SRP54"/>
    <property type="match status" value="1"/>
</dbReference>
<comment type="similarity">
    <text evidence="1 9">Belongs to the GTP-binding SRP family. SRP54 subfamily.</text>
</comment>
<gene>
    <name evidence="9 11" type="primary">ffh</name>
    <name evidence="11" type="ORF">SIID45300_02052</name>
</gene>
<evidence type="ECO:0000256" key="9">
    <source>
        <dbReference type="HAMAP-Rule" id="MF_00306"/>
    </source>
</evidence>
<keyword evidence="4 9" id="KW-0694">RNA-binding</keyword>
<dbReference type="EC" id="3.6.5.4" evidence="9"/>
<evidence type="ECO:0000313" key="12">
    <source>
        <dbReference type="Proteomes" id="UP001628193"/>
    </source>
</evidence>